<dbReference type="OrthoDB" id="65070at2157"/>
<keyword evidence="1" id="KW-1133">Transmembrane helix</keyword>
<accession>A0A7D5IRF4</accession>
<proteinExistence type="predicted"/>
<dbReference type="NCBIfam" id="TIGR01167">
    <property type="entry name" value="LPXTG_anchor"/>
    <property type="match status" value="1"/>
</dbReference>
<sequence>MAEIKDSIRKIIGSILCIGLLFSALMAPASADSAANLKVDIIEYDPFPAQIGEYVDVSVKVENIGYGRADAVSMKLEPEYPFSLDSEKNAIKKVGILSPEDAAVKEYRLFVDDGARVGTGSVDIYYQTDSGDTWFRKTFDLKVGSASFDSKGTLQLDSVTSDPEVFMPGDRGTISFTLTNTATSNSVTIDGVEYDTNARVQSAVLKGSEGIEIKSDSYEGSGVIGPGDSLSLSYNVEVSEETGDGTYYLQLSTVGNSYEYNSNWRIPLTVDSSAIKVIPSKPLVITNGEGSFEFDVANMHPNTLNSVSVRLYSDELNFAPEEYYIGSMDSDELFTIEIKATGDGEKEAYPVSIEVEYKNGINEHVTEIGSREVTTVSENEGGNNTVAAGLGIAVLLGLPAVFLYRRRKQNN</sequence>
<reference evidence="2 3" key="1">
    <citation type="submission" date="2020-06" db="EMBL/GenBank/DDBJ databases">
        <title>Methanolobus halotolerans sp. nov., isolated from a saline lake Tus in Siberia.</title>
        <authorList>
            <person name="Shen Y."/>
            <person name="Chen S.-C."/>
            <person name="Lai M.-C."/>
            <person name="Huang H.-H."/>
            <person name="Chiu H.-H."/>
            <person name="Tang S.-L."/>
            <person name="Rogozin D.Y."/>
            <person name="Degermendzhy A.G."/>
        </authorList>
    </citation>
    <scope>NUCLEOTIDE SEQUENCE [LARGE SCALE GENOMIC DNA]</scope>
    <source>
        <strain evidence="2 3">DSM 21339</strain>
    </source>
</reference>
<gene>
    <name evidence="2" type="ORF">HWN40_02355</name>
</gene>
<evidence type="ECO:0000313" key="2">
    <source>
        <dbReference type="EMBL" id="QLC51187.1"/>
    </source>
</evidence>
<dbReference type="RefSeq" id="WP_176966241.1">
    <property type="nucleotide sequence ID" value="NZ_CP058215.1"/>
</dbReference>
<dbReference type="PANTHER" id="PTHR35902:SF3">
    <property type="entry name" value="NPCBM-ASSOCIATED, NEW3 DOMAIN OF ALPHA-GALACTOSIDASE"/>
    <property type="match status" value="1"/>
</dbReference>
<dbReference type="GeneID" id="55820480"/>
<keyword evidence="1" id="KW-0812">Transmembrane</keyword>
<keyword evidence="1" id="KW-0472">Membrane</keyword>
<dbReference type="Proteomes" id="UP000509594">
    <property type="component" value="Chromosome"/>
</dbReference>
<feature type="transmembrane region" description="Helical" evidence="1">
    <location>
        <begin position="386"/>
        <end position="404"/>
    </location>
</feature>
<dbReference type="KEGG" id="mzi:HWN40_02355"/>
<dbReference type="AlphaFoldDB" id="A0A7D5IRF4"/>
<dbReference type="EMBL" id="CP058215">
    <property type="protein sequence ID" value="QLC51187.1"/>
    <property type="molecule type" value="Genomic_DNA"/>
</dbReference>
<keyword evidence="3" id="KW-1185">Reference proteome</keyword>
<evidence type="ECO:0000313" key="3">
    <source>
        <dbReference type="Proteomes" id="UP000509594"/>
    </source>
</evidence>
<evidence type="ECO:0000256" key="1">
    <source>
        <dbReference type="SAM" id="Phobius"/>
    </source>
</evidence>
<protein>
    <submittedName>
        <fullName evidence="2">LPXTG cell wall anchor domain-containing protein</fullName>
    </submittedName>
</protein>
<name>A0A7D5IRF4_9EURY</name>
<organism evidence="2 3">
    <name type="scientific">Methanolobus zinderi</name>
    <dbReference type="NCBI Taxonomy" id="536044"/>
    <lineage>
        <taxon>Archaea</taxon>
        <taxon>Methanobacteriati</taxon>
        <taxon>Methanobacteriota</taxon>
        <taxon>Stenosarchaea group</taxon>
        <taxon>Methanomicrobia</taxon>
        <taxon>Methanosarcinales</taxon>
        <taxon>Methanosarcinaceae</taxon>
        <taxon>Methanolobus</taxon>
    </lineage>
</organism>
<dbReference type="PANTHER" id="PTHR35902">
    <property type="entry name" value="S-LAYER DOMAIN-LIKE PROTEIN-RELATED"/>
    <property type="match status" value="1"/>
</dbReference>